<dbReference type="GO" id="GO:0030424">
    <property type="term" value="C:axon"/>
    <property type="evidence" value="ECO:0007669"/>
    <property type="project" value="TreeGrafter"/>
</dbReference>
<dbReference type="PANTHER" id="PTHR45799:SF2">
    <property type="entry name" value="RETICULON-LIKE PROTEIN"/>
    <property type="match status" value="1"/>
</dbReference>
<reference evidence="9" key="1">
    <citation type="submission" date="2022-11" db="UniProtKB">
        <authorList>
            <consortium name="WormBaseParasite"/>
        </authorList>
    </citation>
    <scope>IDENTIFICATION</scope>
</reference>
<accession>A0A914DFH9</accession>
<organism evidence="8 9">
    <name type="scientific">Acrobeloides nanus</name>
    <dbReference type="NCBI Taxonomy" id="290746"/>
    <lineage>
        <taxon>Eukaryota</taxon>
        <taxon>Metazoa</taxon>
        <taxon>Ecdysozoa</taxon>
        <taxon>Nematoda</taxon>
        <taxon>Chromadorea</taxon>
        <taxon>Rhabditida</taxon>
        <taxon>Tylenchina</taxon>
        <taxon>Cephalobomorpha</taxon>
        <taxon>Cephaloboidea</taxon>
        <taxon>Cephalobidae</taxon>
        <taxon>Acrobeloides</taxon>
    </lineage>
</organism>
<dbReference type="PANTHER" id="PTHR45799">
    <property type="entry name" value="RETICULON-LIKE PROTEIN"/>
    <property type="match status" value="1"/>
</dbReference>
<sequence>MSKLGAIGRHFTSLLSFLLRITLKLLWNVALVVSVGITVYTIGDYTWRIIKERKPVEMGKASRPRYSNGTATKWVPATDFYGRVLDIIYWRDPKKSGVALALILLALILFAKFSFISLLAYTSLAVLGGTLGFRIFKLVEGRVKNTDGSNPFKPYLEQEVTVPQDRVHAQVDVLVEHAQLVATQLRRLFLVEHLVDSVKFALLLWTLTYVGAWFSGLALIIIFVLGVFSIPKFYEVYKEPVDHYLDLARENVEKVNHIIEEKVPFLKRQQEVKKEQ</sequence>
<dbReference type="Gene3D" id="1.20.5.2480">
    <property type="match status" value="1"/>
</dbReference>
<dbReference type="GO" id="GO:0005789">
    <property type="term" value="C:endoplasmic reticulum membrane"/>
    <property type="evidence" value="ECO:0007669"/>
    <property type="project" value="UniProtKB-SubCell"/>
</dbReference>
<keyword evidence="2 6" id="KW-0812">Transmembrane</keyword>
<protein>
    <recommendedName>
        <fullName evidence="6">Reticulon-like protein</fullName>
    </recommendedName>
</protein>
<feature type="transmembrane region" description="Helical" evidence="6">
    <location>
        <begin position="98"/>
        <end position="121"/>
    </location>
</feature>
<evidence type="ECO:0000256" key="3">
    <source>
        <dbReference type="ARBA" id="ARBA00022824"/>
    </source>
</evidence>
<name>A0A914DFH9_9BILA</name>
<evidence type="ECO:0000256" key="5">
    <source>
        <dbReference type="ARBA" id="ARBA00023136"/>
    </source>
</evidence>
<comment type="subcellular location">
    <subcellularLocation>
        <location evidence="1 6">Endoplasmic reticulum membrane</location>
        <topology evidence="1 6">Multi-pass membrane protein</topology>
    </subcellularLocation>
</comment>
<feature type="transmembrane region" description="Helical" evidence="6">
    <location>
        <begin position="25"/>
        <end position="43"/>
    </location>
</feature>
<dbReference type="Proteomes" id="UP000887540">
    <property type="component" value="Unplaced"/>
</dbReference>
<evidence type="ECO:0000313" key="8">
    <source>
        <dbReference type="Proteomes" id="UP000887540"/>
    </source>
</evidence>
<dbReference type="InterPro" id="IPR046964">
    <property type="entry name" value="RTN1-4"/>
</dbReference>
<feature type="transmembrane region" description="Helical" evidence="6">
    <location>
        <begin position="202"/>
        <end position="228"/>
    </location>
</feature>
<evidence type="ECO:0000256" key="1">
    <source>
        <dbReference type="ARBA" id="ARBA00004477"/>
    </source>
</evidence>
<dbReference type="AlphaFoldDB" id="A0A914DFH9"/>
<keyword evidence="8" id="KW-1185">Reference proteome</keyword>
<dbReference type="PROSITE" id="PS50845">
    <property type="entry name" value="RETICULON"/>
    <property type="match status" value="1"/>
</dbReference>
<keyword evidence="5 6" id="KW-0472">Membrane</keyword>
<proteinExistence type="predicted"/>
<evidence type="ECO:0000256" key="6">
    <source>
        <dbReference type="RuleBase" id="RU363132"/>
    </source>
</evidence>
<keyword evidence="3 6" id="KW-0256">Endoplasmic reticulum</keyword>
<dbReference type="InterPro" id="IPR003388">
    <property type="entry name" value="Reticulon"/>
</dbReference>
<feature type="domain" description="Reticulon" evidence="7">
    <location>
        <begin position="84"/>
        <end position="276"/>
    </location>
</feature>
<dbReference type="Pfam" id="PF02453">
    <property type="entry name" value="Reticulon"/>
    <property type="match status" value="1"/>
</dbReference>
<keyword evidence="4 6" id="KW-1133">Transmembrane helix</keyword>
<evidence type="ECO:0000256" key="4">
    <source>
        <dbReference type="ARBA" id="ARBA00022989"/>
    </source>
</evidence>
<evidence type="ECO:0000259" key="7">
    <source>
        <dbReference type="PROSITE" id="PS50845"/>
    </source>
</evidence>
<evidence type="ECO:0000313" key="9">
    <source>
        <dbReference type="WBParaSite" id="ACRNAN_scaffold258.g9264.t2"/>
    </source>
</evidence>
<evidence type="ECO:0000256" key="2">
    <source>
        <dbReference type="ARBA" id="ARBA00022692"/>
    </source>
</evidence>
<dbReference type="WBParaSite" id="ACRNAN_scaffold258.g9264.t2">
    <property type="protein sequence ID" value="ACRNAN_scaffold258.g9264.t2"/>
    <property type="gene ID" value="ACRNAN_scaffold258.g9264"/>
</dbReference>